<keyword evidence="4" id="KW-1185">Reference proteome</keyword>
<feature type="region of interest" description="Disordered" evidence="1">
    <location>
        <begin position="125"/>
        <end position="188"/>
    </location>
</feature>
<comment type="caution">
    <text evidence="3">The sequence shown here is derived from an EMBL/GenBank/DDBJ whole genome shotgun (WGS) entry which is preliminary data.</text>
</comment>
<keyword evidence="2" id="KW-1133">Transmembrane helix</keyword>
<evidence type="ECO:0000256" key="1">
    <source>
        <dbReference type="SAM" id="MobiDB-lite"/>
    </source>
</evidence>
<gene>
    <name evidence="3" type="ORF">KDA82_23340</name>
</gene>
<reference evidence="3" key="1">
    <citation type="submission" date="2021-04" db="EMBL/GenBank/DDBJ databases">
        <title>Sequencing of actinobacteria type strains.</title>
        <authorList>
            <person name="Nguyen G.-S."/>
            <person name="Wentzel A."/>
        </authorList>
    </citation>
    <scope>NUCLEOTIDE SEQUENCE</scope>
    <source>
        <strain evidence="3">DSM 42095</strain>
    </source>
</reference>
<sequence length="335" mass="37114">MPPSPDRAERAERQSHHVPPAREDARSHEATPFREPPLRDLPPPREAPVHDERPYDAQPYAPLYEVPVDDGPVRQRQQRPKEKKRARQPRTGSPRSLGRLLLGLVLFALTAAVLFAMWFMPKGEGGGATQQKGSVEAPGGQEEGDQGDKGQDADKGGSKGEGEDKNPPNTEAPQTTAPPAERVPEGYKLSKDPAGFQIAVPEEWDRRSTNGRGQVRYNGGQVEMVIVNGRDTTKKYGKDPSAYQSDDEPELAAYRSSDWATTSGLRRIDVGDTAMAEGTFGWRDSGRQVYARNRAMILDGRYHVLLVMGSENKKKEIDRTFEAVADTYRVTARSR</sequence>
<proteinExistence type="predicted"/>
<evidence type="ECO:0000256" key="2">
    <source>
        <dbReference type="SAM" id="Phobius"/>
    </source>
</evidence>
<keyword evidence="2" id="KW-0812">Transmembrane</keyword>
<dbReference type="AlphaFoldDB" id="A0A8T4IU98"/>
<feature type="compositionally biased region" description="Basic residues" evidence="1">
    <location>
        <begin position="76"/>
        <end position="88"/>
    </location>
</feature>
<dbReference type="GO" id="GO:0004674">
    <property type="term" value="F:protein serine/threonine kinase activity"/>
    <property type="evidence" value="ECO:0007669"/>
    <property type="project" value="UniProtKB-KW"/>
</dbReference>
<feature type="compositionally biased region" description="Basic and acidic residues" evidence="1">
    <location>
        <begin position="1"/>
        <end position="38"/>
    </location>
</feature>
<keyword evidence="3" id="KW-0808">Transferase</keyword>
<protein>
    <submittedName>
        <fullName evidence="3">Serine/threonine protein kinase</fullName>
    </submittedName>
</protein>
<evidence type="ECO:0000313" key="4">
    <source>
        <dbReference type="Proteomes" id="UP000675554"/>
    </source>
</evidence>
<feature type="transmembrane region" description="Helical" evidence="2">
    <location>
        <begin position="100"/>
        <end position="120"/>
    </location>
</feature>
<feature type="region of interest" description="Disordered" evidence="1">
    <location>
        <begin position="198"/>
        <end position="217"/>
    </location>
</feature>
<accession>A0A8T4IU98</accession>
<dbReference type="EMBL" id="JAGSMN010000549">
    <property type="protein sequence ID" value="MBR7675896.1"/>
    <property type="molecule type" value="Genomic_DNA"/>
</dbReference>
<dbReference type="Proteomes" id="UP000675554">
    <property type="component" value="Unassembled WGS sequence"/>
</dbReference>
<keyword evidence="3" id="KW-0418">Kinase</keyword>
<name>A0A8T4IU98_9ACTN</name>
<keyword evidence="3" id="KW-0723">Serine/threonine-protein kinase</keyword>
<organism evidence="3 4">
    <name type="scientific">Streptomyces daliensis</name>
    <dbReference type="NCBI Taxonomy" id="299421"/>
    <lineage>
        <taxon>Bacteria</taxon>
        <taxon>Bacillati</taxon>
        <taxon>Actinomycetota</taxon>
        <taxon>Actinomycetes</taxon>
        <taxon>Kitasatosporales</taxon>
        <taxon>Streptomycetaceae</taxon>
        <taxon>Streptomyces</taxon>
    </lineage>
</organism>
<feature type="compositionally biased region" description="Polar residues" evidence="1">
    <location>
        <begin position="167"/>
        <end position="177"/>
    </location>
</feature>
<feature type="region of interest" description="Disordered" evidence="1">
    <location>
        <begin position="1"/>
        <end position="98"/>
    </location>
</feature>
<feature type="compositionally biased region" description="Basic and acidic residues" evidence="1">
    <location>
        <begin position="146"/>
        <end position="166"/>
    </location>
</feature>
<evidence type="ECO:0000313" key="3">
    <source>
        <dbReference type="EMBL" id="MBR7675896.1"/>
    </source>
</evidence>
<keyword evidence="2" id="KW-0472">Membrane</keyword>